<evidence type="ECO:0000313" key="3">
    <source>
        <dbReference type="Proteomes" id="UP000001340"/>
    </source>
</evidence>
<evidence type="ECO:0000313" key="2">
    <source>
        <dbReference type="EMBL" id="EKR55358.1"/>
    </source>
</evidence>
<name>A0A0E2D5S4_LEPIR</name>
<dbReference type="InterPro" id="IPR000182">
    <property type="entry name" value="GNAT_dom"/>
</dbReference>
<dbReference type="RefSeq" id="WP_001148176.1">
    <property type="nucleotide sequence ID" value="NZ_AHNR02000030.1"/>
</dbReference>
<sequence>MQAKVVEITENYVNLLKTLSNLMGTSIINYKSFDFYSNPASNWFTRIVLKGNLQSEDLLLEIEDLRLKGFDPYILDFLNTRAHEVFIYELGYNSCDEQIGMFLEGDAISFNKKLNTNLNIQKIELEKDLKIWLKILNDSFESEDRLSLYSKLLNIESFRLYGGFVNGQMTTTGMTFYDGESFGLYSITTDRNYRGLGYASNIVEHILGEIREVFSGFIILHATQAGKKIYEKFGFENSILLRHWGKL</sequence>
<accession>A0A0E2D5S4</accession>
<dbReference type="Proteomes" id="UP000001340">
    <property type="component" value="Unassembled WGS sequence"/>
</dbReference>
<dbReference type="AlphaFoldDB" id="A0A0E2D5S4"/>
<protein>
    <submittedName>
        <fullName evidence="2">Acetyltransferase (GNAT) domain protein</fullName>
    </submittedName>
</protein>
<evidence type="ECO:0000259" key="1">
    <source>
        <dbReference type="PROSITE" id="PS51186"/>
    </source>
</evidence>
<dbReference type="EMBL" id="AHNR02000030">
    <property type="protein sequence ID" value="EKR55358.1"/>
    <property type="molecule type" value="Genomic_DNA"/>
</dbReference>
<keyword evidence="2" id="KW-0808">Transferase</keyword>
<gene>
    <name evidence="2" type="ORF">LEP1GSC105_3651</name>
</gene>
<comment type="caution">
    <text evidence="2">The sequence shown here is derived from an EMBL/GenBank/DDBJ whole genome shotgun (WGS) entry which is preliminary data.</text>
</comment>
<dbReference type="PROSITE" id="PS51186">
    <property type="entry name" value="GNAT"/>
    <property type="match status" value="1"/>
</dbReference>
<dbReference type="SUPFAM" id="SSF55729">
    <property type="entry name" value="Acyl-CoA N-acyltransferases (Nat)"/>
    <property type="match status" value="1"/>
</dbReference>
<feature type="domain" description="N-acetyltransferase" evidence="1">
    <location>
        <begin position="118"/>
        <end position="247"/>
    </location>
</feature>
<organism evidence="2 3">
    <name type="scientific">Leptospira interrogans str. UI 12758</name>
    <dbReference type="NCBI Taxonomy" id="1049938"/>
    <lineage>
        <taxon>Bacteria</taxon>
        <taxon>Pseudomonadati</taxon>
        <taxon>Spirochaetota</taxon>
        <taxon>Spirochaetia</taxon>
        <taxon>Leptospirales</taxon>
        <taxon>Leptospiraceae</taxon>
        <taxon>Leptospira</taxon>
    </lineage>
</organism>
<dbReference type="Pfam" id="PF13527">
    <property type="entry name" value="Acetyltransf_9"/>
    <property type="match status" value="1"/>
</dbReference>
<reference evidence="2 3" key="1">
    <citation type="submission" date="2012-10" db="EMBL/GenBank/DDBJ databases">
        <authorList>
            <person name="Harkins D.M."/>
            <person name="Durkin A.S."/>
            <person name="Brinkac L.M."/>
            <person name="Haft D.H."/>
            <person name="Selengut J.D."/>
            <person name="Sanka R."/>
            <person name="DePew J."/>
            <person name="Purushe J."/>
            <person name="Chanthongthip A."/>
            <person name="Lattana O."/>
            <person name="Phetsouvanh R."/>
            <person name="Newton P.N."/>
            <person name="Vinetz J.M."/>
            <person name="Sutton G.G."/>
            <person name="Nierman W.C."/>
            <person name="Fouts D.E."/>
        </authorList>
    </citation>
    <scope>NUCLEOTIDE SEQUENCE [LARGE SCALE GENOMIC DNA]</scope>
    <source>
        <strain evidence="2 3">UI 12758</strain>
    </source>
</reference>
<proteinExistence type="predicted"/>
<dbReference type="InterPro" id="IPR016181">
    <property type="entry name" value="Acyl_CoA_acyltransferase"/>
</dbReference>
<dbReference type="GO" id="GO:0016747">
    <property type="term" value="F:acyltransferase activity, transferring groups other than amino-acyl groups"/>
    <property type="evidence" value="ECO:0007669"/>
    <property type="project" value="InterPro"/>
</dbReference>
<dbReference type="Gene3D" id="3.40.630.30">
    <property type="match status" value="1"/>
</dbReference>